<protein>
    <submittedName>
        <fullName evidence="1">Uncharacterized protein</fullName>
    </submittedName>
</protein>
<name>A0ACB9RVR5_9MYRT</name>
<proteinExistence type="predicted"/>
<organism evidence="1 2">
    <name type="scientific">Melastoma candidum</name>
    <dbReference type="NCBI Taxonomy" id="119954"/>
    <lineage>
        <taxon>Eukaryota</taxon>
        <taxon>Viridiplantae</taxon>
        <taxon>Streptophyta</taxon>
        <taxon>Embryophyta</taxon>
        <taxon>Tracheophyta</taxon>
        <taxon>Spermatophyta</taxon>
        <taxon>Magnoliopsida</taxon>
        <taxon>eudicotyledons</taxon>
        <taxon>Gunneridae</taxon>
        <taxon>Pentapetalae</taxon>
        <taxon>rosids</taxon>
        <taxon>malvids</taxon>
        <taxon>Myrtales</taxon>
        <taxon>Melastomataceae</taxon>
        <taxon>Melastomatoideae</taxon>
        <taxon>Melastomateae</taxon>
        <taxon>Melastoma</taxon>
    </lineage>
</organism>
<gene>
    <name evidence="1" type="ORF">MLD38_007720</name>
</gene>
<accession>A0ACB9RVR5</accession>
<comment type="caution">
    <text evidence="1">The sequence shown here is derived from an EMBL/GenBank/DDBJ whole genome shotgun (WGS) entry which is preliminary data.</text>
</comment>
<evidence type="ECO:0000313" key="2">
    <source>
        <dbReference type="Proteomes" id="UP001057402"/>
    </source>
</evidence>
<sequence length="88" mass="9690">MGGRCKEGTTTPATATAAPRTSTSSNQRKGIAAEGRTPSGTEIEEFFATLERGRAQLLKNKYNYDFERDLPMEGRYEWVEIEADVGGN</sequence>
<evidence type="ECO:0000313" key="1">
    <source>
        <dbReference type="EMBL" id="KAI4381664.1"/>
    </source>
</evidence>
<keyword evidence="2" id="KW-1185">Reference proteome</keyword>
<reference evidence="2" key="1">
    <citation type="journal article" date="2023" name="Front. Plant Sci.">
        <title>Chromosomal-level genome assembly of Melastoma candidum provides insights into trichome evolution.</title>
        <authorList>
            <person name="Zhong Y."/>
            <person name="Wu W."/>
            <person name="Sun C."/>
            <person name="Zou P."/>
            <person name="Liu Y."/>
            <person name="Dai S."/>
            <person name="Zhou R."/>
        </authorList>
    </citation>
    <scope>NUCLEOTIDE SEQUENCE [LARGE SCALE GENOMIC DNA]</scope>
</reference>
<dbReference type="EMBL" id="CM042882">
    <property type="protein sequence ID" value="KAI4381664.1"/>
    <property type="molecule type" value="Genomic_DNA"/>
</dbReference>
<dbReference type="Proteomes" id="UP001057402">
    <property type="component" value="Chromosome 3"/>
</dbReference>